<name>A0ABD3H9X6_9MARC</name>
<proteinExistence type="predicted"/>
<evidence type="ECO:0000313" key="2">
    <source>
        <dbReference type="Proteomes" id="UP001633002"/>
    </source>
</evidence>
<sequence>MPSLLPRRRPRSKGNPFLLNKRKRCGTLVLKKVEKSKREVAHSVGLDRVKAFALAGIHNSLKIELLKVHYSDEKTREKYHHPTKFDVDNDLRPWLAQWALWSSLELLSCDIVRKIGIVRGPKEEDDDERTARLDAEVTGLDNILKIRGIHIGPRYGIL</sequence>
<dbReference type="EMBL" id="JBJQOH010000004">
    <property type="protein sequence ID" value="KAL3688133.1"/>
    <property type="molecule type" value="Genomic_DNA"/>
</dbReference>
<comment type="caution">
    <text evidence="1">The sequence shown here is derived from an EMBL/GenBank/DDBJ whole genome shotgun (WGS) entry which is preliminary data.</text>
</comment>
<reference evidence="1 2" key="1">
    <citation type="submission" date="2024-09" db="EMBL/GenBank/DDBJ databases">
        <title>Chromosome-scale assembly of Riccia sorocarpa.</title>
        <authorList>
            <person name="Paukszto L."/>
        </authorList>
    </citation>
    <scope>NUCLEOTIDE SEQUENCE [LARGE SCALE GENOMIC DNA]</scope>
    <source>
        <strain evidence="1">LP-2024</strain>
        <tissue evidence="1">Aerial parts of the thallus</tissue>
    </source>
</reference>
<keyword evidence="2" id="KW-1185">Reference proteome</keyword>
<dbReference type="AlphaFoldDB" id="A0ABD3H9X6"/>
<organism evidence="1 2">
    <name type="scientific">Riccia sorocarpa</name>
    <dbReference type="NCBI Taxonomy" id="122646"/>
    <lineage>
        <taxon>Eukaryota</taxon>
        <taxon>Viridiplantae</taxon>
        <taxon>Streptophyta</taxon>
        <taxon>Embryophyta</taxon>
        <taxon>Marchantiophyta</taxon>
        <taxon>Marchantiopsida</taxon>
        <taxon>Marchantiidae</taxon>
        <taxon>Marchantiales</taxon>
        <taxon>Ricciaceae</taxon>
        <taxon>Riccia</taxon>
    </lineage>
</organism>
<evidence type="ECO:0000313" key="1">
    <source>
        <dbReference type="EMBL" id="KAL3688133.1"/>
    </source>
</evidence>
<accession>A0ABD3H9X6</accession>
<dbReference type="Proteomes" id="UP001633002">
    <property type="component" value="Unassembled WGS sequence"/>
</dbReference>
<protein>
    <submittedName>
        <fullName evidence="1">Uncharacterized protein</fullName>
    </submittedName>
</protein>
<gene>
    <name evidence="1" type="ORF">R1sor_014442</name>
</gene>